<evidence type="ECO:0000313" key="20">
    <source>
        <dbReference type="Proteomes" id="UP000327013"/>
    </source>
</evidence>
<evidence type="ECO:0000256" key="10">
    <source>
        <dbReference type="ARBA" id="ARBA00023002"/>
    </source>
</evidence>
<protein>
    <recommendedName>
        <fullName evidence="6">L-ascorbate oxidase</fullName>
        <ecNumber evidence="5">1.10.3.3</ecNumber>
    </recommendedName>
</protein>
<dbReference type="Proteomes" id="UP000327013">
    <property type="component" value="Chromosome 1"/>
</dbReference>
<dbReference type="AlphaFoldDB" id="A0A5N6QI27"/>
<dbReference type="PROSITE" id="PS00079">
    <property type="entry name" value="MULTICOPPER_OXIDASE1"/>
    <property type="match status" value="1"/>
</dbReference>
<evidence type="ECO:0000256" key="11">
    <source>
        <dbReference type="ARBA" id="ARBA00023008"/>
    </source>
</evidence>
<evidence type="ECO:0000256" key="8">
    <source>
        <dbReference type="ARBA" id="ARBA00022723"/>
    </source>
</evidence>
<evidence type="ECO:0000256" key="5">
    <source>
        <dbReference type="ARBA" id="ARBA00012301"/>
    </source>
</evidence>
<evidence type="ECO:0000256" key="1">
    <source>
        <dbReference type="ARBA" id="ARBA00001935"/>
    </source>
</evidence>
<comment type="subunit">
    <text evidence="4">Dimer.</text>
</comment>
<dbReference type="EC" id="1.10.3.3" evidence="5"/>
<keyword evidence="8" id="KW-0479">Metal-binding</keyword>
<keyword evidence="12" id="KW-1015">Disulfide bond</keyword>
<evidence type="ECO:0000256" key="15">
    <source>
        <dbReference type="SAM" id="SignalP"/>
    </source>
</evidence>
<dbReference type="InterPro" id="IPR001117">
    <property type="entry name" value="Cu-oxidase_2nd"/>
</dbReference>
<dbReference type="GO" id="GO:0005576">
    <property type="term" value="C:extracellular region"/>
    <property type="evidence" value="ECO:0007669"/>
    <property type="project" value="UniProtKB-SubCell"/>
</dbReference>
<dbReference type="InterPro" id="IPR017760">
    <property type="entry name" value="L-ascorbate_oxidase_pln"/>
</dbReference>
<evidence type="ECO:0000256" key="14">
    <source>
        <dbReference type="ARBA" id="ARBA00048908"/>
    </source>
</evidence>
<evidence type="ECO:0000313" key="19">
    <source>
        <dbReference type="EMBL" id="KAE7998131.1"/>
    </source>
</evidence>
<dbReference type="Gene3D" id="2.60.40.420">
    <property type="entry name" value="Cupredoxins - blue copper proteins"/>
    <property type="match status" value="3"/>
</dbReference>
<comment type="cofactor">
    <cofactor evidence="1">
        <name>Cu cation</name>
        <dbReference type="ChEBI" id="CHEBI:23378"/>
    </cofactor>
</comment>
<dbReference type="PANTHER" id="PTHR11709:SF218">
    <property type="entry name" value="L-ASCORBATE OXIDASE"/>
    <property type="match status" value="1"/>
</dbReference>
<keyword evidence="10" id="KW-0560">Oxidoreductase</keyword>
<sequence>MLKLLVLCLLTSLMFVQIAEARIRHYKWDVKYEYKSPDCYKKLAITINGGTPGPTIVAQQGDTIIVEVKNSLMLENLAIHWHGIRQIGTPGMDGTDGVTQCPIVPGDTFKYEFKVDRAGTYLYHAHYGMQREAGLYGSIRVSLPDGEIEPFVYDYDRSIILNDWYHKSTYEQATGLSSIPFVWVGEPQSLLIQGRGKFDCSNTLSAPGVCNASNPECSPYVMTVIPGKTYRLRIGSLTALSSLSFQIEGHNMTVVEADGSYVEPFVVKNLFIYSGETYSVLIKADKDPSRNYWMTTNVVSRLPNTTAGLAILNYYPTHPGQSPPTAPPAGPIWNATAPRLAQSQATKARQGFISTPPATPDRVLVFLNTQNLVNGYIRWAINNVSFTLPHTPYLVALKYNLRHVFNKSPPPIGQDLQNYDIYSVAKNKNASLSDGIYRLQFNTTMDIILQNANTMTTNNSETHPWHLHGHDFWVLGYGIGKFDIHNDHKKYNLVNPIMKNTVPVHPYGWTALRFKADNPGVWLFHCHIESHFHMGMGVVFEEGIEKVGNLPSSILGCGETKGFGRP</sequence>
<evidence type="ECO:0000256" key="7">
    <source>
        <dbReference type="ARBA" id="ARBA00022525"/>
    </source>
</evidence>
<dbReference type="Pfam" id="PF07731">
    <property type="entry name" value="Cu-oxidase_2"/>
    <property type="match status" value="1"/>
</dbReference>
<dbReference type="NCBIfam" id="TIGR03388">
    <property type="entry name" value="ascorbase"/>
    <property type="match status" value="1"/>
</dbReference>
<keyword evidence="20" id="KW-1185">Reference proteome</keyword>
<evidence type="ECO:0000256" key="4">
    <source>
        <dbReference type="ARBA" id="ARBA00011473"/>
    </source>
</evidence>
<evidence type="ECO:0000259" key="16">
    <source>
        <dbReference type="Pfam" id="PF00394"/>
    </source>
</evidence>
<dbReference type="FunFam" id="2.60.40.420:FF:000045">
    <property type="entry name" value="Laccase 2"/>
    <property type="match status" value="1"/>
</dbReference>
<comment type="subcellular location">
    <subcellularLocation>
        <location evidence="2">Secreted</location>
    </subcellularLocation>
</comment>
<dbReference type="InterPro" id="IPR008972">
    <property type="entry name" value="Cupredoxin"/>
</dbReference>
<dbReference type="EMBL" id="CM017321">
    <property type="protein sequence ID" value="KAE7998131.1"/>
    <property type="molecule type" value="Genomic_DNA"/>
</dbReference>
<evidence type="ECO:0000256" key="9">
    <source>
        <dbReference type="ARBA" id="ARBA00022737"/>
    </source>
</evidence>
<dbReference type="InterPro" id="IPR034267">
    <property type="entry name" value="CuRO_3_AAO"/>
</dbReference>
<dbReference type="InterPro" id="IPR011707">
    <property type="entry name" value="Cu-oxidase-like_N"/>
</dbReference>
<evidence type="ECO:0000256" key="3">
    <source>
        <dbReference type="ARBA" id="ARBA00010609"/>
    </source>
</evidence>
<keyword evidence="7" id="KW-0964">Secreted</keyword>
<dbReference type="CDD" id="cd13893">
    <property type="entry name" value="CuRO_3_AAO"/>
    <property type="match status" value="1"/>
</dbReference>
<dbReference type="Pfam" id="PF07732">
    <property type="entry name" value="Cu-oxidase_3"/>
    <property type="match status" value="1"/>
</dbReference>
<organism evidence="19 20">
    <name type="scientific">Carpinus fangiana</name>
    <dbReference type="NCBI Taxonomy" id="176857"/>
    <lineage>
        <taxon>Eukaryota</taxon>
        <taxon>Viridiplantae</taxon>
        <taxon>Streptophyta</taxon>
        <taxon>Embryophyta</taxon>
        <taxon>Tracheophyta</taxon>
        <taxon>Spermatophyta</taxon>
        <taxon>Magnoliopsida</taxon>
        <taxon>eudicotyledons</taxon>
        <taxon>Gunneridae</taxon>
        <taxon>Pentapetalae</taxon>
        <taxon>rosids</taxon>
        <taxon>fabids</taxon>
        <taxon>Fagales</taxon>
        <taxon>Betulaceae</taxon>
        <taxon>Carpinus</taxon>
    </lineage>
</organism>
<keyword evidence="13" id="KW-0325">Glycoprotein</keyword>
<dbReference type="Pfam" id="PF00394">
    <property type="entry name" value="Cu-oxidase"/>
    <property type="match status" value="1"/>
</dbReference>
<feature type="signal peptide" evidence="15">
    <location>
        <begin position="1"/>
        <end position="21"/>
    </location>
</feature>
<dbReference type="GO" id="GO:0005507">
    <property type="term" value="F:copper ion binding"/>
    <property type="evidence" value="ECO:0007669"/>
    <property type="project" value="InterPro"/>
</dbReference>
<feature type="chain" id="PRO_5024430940" description="L-ascorbate oxidase" evidence="15">
    <location>
        <begin position="22"/>
        <end position="566"/>
    </location>
</feature>
<evidence type="ECO:0000256" key="12">
    <source>
        <dbReference type="ARBA" id="ARBA00023157"/>
    </source>
</evidence>
<proteinExistence type="inferred from homology"/>
<evidence type="ECO:0000256" key="6">
    <source>
        <dbReference type="ARBA" id="ARBA00022095"/>
    </source>
</evidence>
<dbReference type="PROSITE" id="PS00080">
    <property type="entry name" value="MULTICOPPER_OXIDASE2"/>
    <property type="match status" value="1"/>
</dbReference>
<evidence type="ECO:0000259" key="18">
    <source>
        <dbReference type="Pfam" id="PF07732"/>
    </source>
</evidence>
<comment type="similarity">
    <text evidence="3">Belongs to the multicopper oxidase family.</text>
</comment>
<dbReference type="InterPro" id="IPR045087">
    <property type="entry name" value="Cu-oxidase_fam"/>
</dbReference>
<keyword evidence="11" id="KW-0186">Copper</keyword>
<keyword evidence="9" id="KW-0677">Repeat</keyword>
<feature type="domain" description="Plastocyanin-like" evidence="17">
    <location>
        <begin position="424"/>
        <end position="543"/>
    </location>
</feature>
<dbReference type="InterPro" id="IPR002355">
    <property type="entry name" value="Cu_oxidase_Cu_BS"/>
</dbReference>
<feature type="domain" description="Plastocyanin-like" evidence="18">
    <location>
        <begin position="30"/>
        <end position="142"/>
    </location>
</feature>
<evidence type="ECO:0000259" key="17">
    <source>
        <dbReference type="Pfam" id="PF07731"/>
    </source>
</evidence>
<comment type="catalytic activity">
    <reaction evidence="14">
        <text>4 L-ascorbate + O2 = 4 monodehydro-L-ascorbate radical + 2 H2O</text>
        <dbReference type="Rhea" id="RHEA:30243"/>
        <dbReference type="ChEBI" id="CHEBI:15377"/>
        <dbReference type="ChEBI" id="CHEBI:15379"/>
        <dbReference type="ChEBI" id="CHEBI:38290"/>
        <dbReference type="ChEBI" id="CHEBI:59513"/>
        <dbReference type="EC" id="1.10.3.3"/>
    </reaction>
</comment>
<dbReference type="InterPro" id="IPR011706">
    <property type="entry name" value="Cu-oxidase_C"/>
</dbReference>
<dbReference type="PANTHER" id="PTHR11709">
    <property type="entry name" value="MULTI-COPPER OXIDASE"/>
    <property type="match status" value="1"/>
</dbReference>
<dbReference type="SUPFAM" id="SSF49503">
    <property type="entry name" value="Cupredoxins"/>
    <property type="match status" value="3"/>
</dbReference>
<accession>A0A5N6QI27</accession>
<feature type="domain" description="Plastocyanin-like" evidence="16">
    <location>
        <begin position="158"/>
        <end position="315"/>
    </location>
</feature>
<evidence type="ECO:0000256" key="13">
    <source>
        <dbReference type="ARBA" id="ARBA00023180"/>
    </source>
</evidence>
<dbReference type="InterPro" id="IPR033138">
    <property type="entry name" value="Cu_oxidase_CS"/>
</dbReference>
<keyword evidence="15" id="KW-0732">Signal</keyword>
<gene>
    <name evidence="19" type="ORF">FH972_002706</name>
</gene>
<reference evidence="19 20" key="1">
    <citation type="submission" date="2019-06" db="EMBL/GenBank/DDBJ databases">
        <title>A chromosomal-level reference genome of Carpinus fangiana (Coryloideae, Betulaceae).</title>
        <authorList>
            <person name="Yang X."/>
            <person name="Wang Z."/>
            <person name="Zhang L."/>
            <person name="Hao G."/>
            <person name="Liu J."/>
            <person name="Yang Y."/>
        </authorList>
    </citation>
    <scope>NUCLEOTIDE SEQUENCE [LARGE SCALE GENOMIC DNA]</scope>
    <source>
        <strain evidence="19">Cfa_2016G</strain>
        <tissue evidence="19">Leaf</tissue>
    </source>
</reference>
<name>A0A5N6QI27_9ROSI</name>
<evidence type="ECO:0000256" key="2">
    <source>
        <dbReference type="ARBA" id="ARBA00004613"/>
    </source>
</evidence>
<dbReference type="OrthoDB" id="2121828at2759"/>
<dbReference type="GO" id="GO:0008447">
    <property type="term" value="F:L-ascorbate oxidase activity"/>
    <property type="evidence" value="ECO:0007669"/>
    <property type="project" value="UniProtKB-EC"/>
</dbReference>